<dbReference type="InterPro" id="IPR005135">
    <property type="entry name" value="Endo/exonuclease/phosphatase"/>
</dbReference>
<gene>
    <name evidence="2" type="ORF">DFH01_15990</name>
</gene>
<evidence type="ECO:0000259" key="1">
    <source>
        <dbReference type="Pfam" id="PF03372"/>
    </source>
</evidence>
<dbReference type="SUPFAM" id="SSF56219">
    <property type="entry name" value="DNase I-like"/>
    <property type="match status" value="1"/>
</dbReference>
<feature type="domain" description="Endonuclease/exonuclease/phosphatase" evidence="1">
    <location>
        <begin position="4"/>
        <end position="222"/>
    </location>
</feature>
<proteinExistence type="predicted"/>
<dbReference type="PANTHER" id="PTHR14859:SF1">
    <property type="entry name" value="PGAP2-INTERACTING PROTEIN"/>
    <property type="match status" value="1"/>
</dbReference>
<reference evidence="3" key="1">
    <citation type="submission" date="2018-05" db="EMBL/GenBank/DDBJ databases">
        <authorList>
            <person name="Du Z."/>
            <person name="Wang X."/>
        </authorList>
    </citation>
    <scope>NUCLEOTIDE SEQUENCE [LARGE SCALE GENOMIC DNA]</scope>
    <source>
        <strain evidence="3">CQN31</strain>
    </source>
</reference>
<dbReference type="PANTHER" id="PTHR14859">
    <property type="entry name" value="CALCOFLUOR WHITE HYPERSENSITIVE PROTEIN PRECURSOR"/>
    <property type="match status" value="1"/>
</dbReference>
<dbReference type="GO" id="GO:0003824">
    <property type="term" value="F:catalytic activity"/>
    <property type="evidence" value="ECO:0007669"/>
    <property type="project" value="InterPro"/>
</dbReference>
<dbReference type="InterPro" id="IPR036691">
    <property type="entry name" value="Endo/exonu/phosph_ase_sf"/>
</dbReference>
<comment type="caution">
    <text evidence="2">The sequence shown here is derived from an EMBL/GenBank/DDBJ whole genome shotgun (WGS) entry which is preliminary data.</text>
</comment>
<dbReference type="InterPro" id="IPR051916">
    <property type="entry name" value="GPI-anchor_lipid_remodeler"/>
</dbReference>
<dbReference type="Pfam" id="PF03372">
    <property type="entry name" value="Exo_endo_phos"/>
    <property type="match status" value="1"/>
</dbReference>
<dbReference type="AlphaFoldDB" id="A0A317FF45"/>
<evidence type="ECO:0000313" key="3">
    <source>
        <dbReference type="Proteomes" id="UP000245765"/>
    </source>
</evidence>
<sequence length="240" mass="26227">MRVATYNIHRGWGAVGWYRPDRILDVVAELRADVVALQEAQHWLRPGVDMLDGHAMGEVLGLRPLAVAEQPAHLGWRGNVLLVAQHARVLRAPVGLRLGGAEPRGAILVELDLGEGPFRLLATHLSLGSERRRRQARLLLQAMQAGVGPALPTLLLGDLNERREDGGALEVLRPVFGAPPRAPTFPAFRPWLSFDRILGDRTGLVSAVRAHDTPLARRASDHLPLVAEVDLGARRPVLLD</sequence>
<protein>
    <submittedName>
        <fullName evidence="2">EEP domain-containing protein</fullName>
    </submittedName>
</protein>
<dbReference type="Proteomes" id="UP000245765">
    <property type="component" value="Unassembled WGS sequence"/>
</dbReference>
<dbReference type="RefSeq" id="WP_109871430.1">
    <property type="nucleotide sequence ID" value="NZ_QGNA01000003.1"/>
</dbReference>
<evidence type="ECO:0000313" key="2">
    <source>
        <dbReference type="EMBL" id="PWS36637.1"/>
    </source>
</evidence>
<organism evidence="2 3">
    <name type="scientific">Falsiroseomonas bella</name>
    <dbReference type="NCBI Taxonomy" id="2184016"/>
    <lineage>
        <taxon>Bacteria</taxon>
        <taxon>Pseudomonadati</taxon>
        <taxon>Pseudomonadota</taxon>
        <taxon>Alphaproteobacteria</taxon>
        <taxon>Acetobacterales</taxon>
        <taxon>Roseomonadaceae</taxon>
        <taxon>Falsiroseomonas</taxon>
    </lineage>
</organism>
<dbReference type="GO" id="GO:0006506">
    <property type="term" value="P:GPI anchor biosynthetic process"/>
    <property type="evidence" value="ECO:0007669"/>
    <property type="project" value="TreeGrafter"/>
</dbReference>
<accession>A0A317FF45</accession>
<dbReference type="EMBL" id="QGNA01000003">
    <property type="protein sequence ID" value="PWS36637.1"/>
    <property type="molecule type" value="Genomic_DNA"/>
</dbReference>
<dbReference type="OrthoDB" id="9813425at2"/>
<dbReference type="Gene3D" id="3.60.10.10">
    <property type="entry name" value="Endonuclease/exonuclease/phosphatase"/>
    <property type="match status" value="1"/>
</dbReference>
<name>A0A317FF45_9PROT</name>
<keyword evidence="3" id="KW-1185">Reference proteome</keyword>
<dbReference type="GO" id="GO:0016020">
    <property type="term" value="C:membrane"/>
    <property type="evidence" value="ECO:0007669"/>
    <property type="project" value="GOC"/>
</dbReference>